<dbReference type="AlphaFoldDB" id="A0A1V4A4D7"/>
<sequence length="422" mass="44661">MDWYAHGGIRDASTTGDYGAVVRQARRIAGVTQDELAKRTELSQSAVSRLESSGAGDYSMKNLAATADVLGLPRDLVGLAAARSTEGDSPVDRRAFLAAGAAAAATPIAAPSFAAPAPAPGDDTSRAAALRQVTASYRRLDASLASCELTDVVQQHLRLIRSLVHQAPERRRQALASAGSEAASFAGWLAWDMGDYGSARRWYGSSIKAAGTSGDTLLTAYQTGSLASFEADTGAPHQAMRLVMSARSQLGSGAPPLAAAWLASIEAIAHATEGDRAASDRALRACERHAARIEGRVAPWPWIFRFDGQKIAAARVTCAARLSTTRRVRVSESDIATALNSAHDKQRALLHIDVASGHLGAGDVDSAFHIAAHALSEGVRLRSGKIVDRARRLRSTYTAAHRPAEVRAFDTVLHSSSYLQDF</sequence>
<reference evidence="2 3" key="1">
    <citation type="submission" date="2017-02" db="EMBL/GenBank/DDBJ databases">
        <title>Draft Genome Sequence of Streptomyces tsukubaensis F601, a Producer of the immunosuppressant tacrolimus FK506.</title>
        <authorList>
            <person name="Zong G."/>
            <person name="Zhong C."/>
            <person name="Fu J."/>
            <person name="Qin R."/>
            <person name="Cao G."/>
        </authorList>
    </citation>
    <scope>NUCLEOTIDE SEQUENCE [LARGE SCALE GENOMIC DNA]</scope>
    <source>
        <strain evidence="2 3">F601</strain>
    </source>
</reference>
<dbReference type="GO" id="GO:0003677">
    <property type="term" value="F:DNA binding"/>
    <property type="evidence" value="ECO:0007669"/>
    <property type="project" value="InterPro"/>
</dbReference>
<dbReference type="SUPFAM" id="SSF47413">
    <property type="entry name" value="lambda repressor-like DNA-binding domains"/>
    <property type="match status" value="1"/>
</dbReference>
<dbReference type="SMART" id="SM00530">
    <property type="entry name" value="HTH_XRE"/>
    <property type="match status" value="1"/>
</dbReference>
<dbReference type="STRING" id="83656.B1H18_23830"/>
<dbReference type="InterPro" id="IPR010982">
    <property type="entry name" value="Lambda_DNA-bd_dom_sf"/>
</dbReference>
<evidence type="ECO:0000259" key="1">
    <source>
        <dbReference type="PROSITE" id="PS50943"/>
    </source>
</evidence>
<proteinExistence type="predicted"/>
<dbReference type="Proteomes" id="UP000190539">
    <property type="component" value="Unassembled WGS sequence"/>
</dbReference>
<dbReference type="Gene3D" id="1.10.260.40">
    <property type="entry name" value="lambda repressor-like DNA-binding domains"/>
    <property type="match status" value="1"/>
</dbReference>
<accession>A0A1V4A4D7</accession>
<comment type="caution">
    <text evidence="2">The sequence shown here is derived from an EMBL/GenBank/DDBJ whole genome shotgun (WGS) entry which is preliminary data.</text>
</comment>
<organism evidence="2 3">
    <name type="scientific">Streptomyces tsukubensis</name>
    <dbReference type="NCBI Taxonomy" id="83656"/>
    <lineage>
        <taxon>Bacteria</taxon>
        <taxon>Bacillati</taxon>
        <taxon>Actinomycetota</taxon>
        <taxon>Actinomycetes</taxon>
        <taxon>Kitasatosporales</taxon>
        <taxon>Streptomycetaceae</taxon>
        <taxon>Streptomyces</taxon>
    </lineage>
</organism>
<name>A0A1V4A4D7_9ACTN</name>
<dbReference type="InterPro" id="IPR001387">
    <property type="entry name" value="Cro/C1-type_HTH"/>
</dbReference>
<evidence type="ECO:0000313" key="2">
    <source>
        <dbReference type="EMBL" id="OON74952.1"/>
    </source>
</evidence>
<dbReference type="CDD" id="cd00093">
    <property type="entry name" value="HTH_XRE"/>
    <property type="match status" value="1"/>
</dbReference>
<gene>
    <name evidence="2" type="ORF">B1H18_23830</name>
</gene>
<keyword evidence="3" id="KW-1185">Reference proteome</keyword>
<dbReference type="PROSITE" id="PS50943">
    <property type="entry name" value="HTH_CROC1"/>
    <property type="match status" value="1"/>
</dbReference>
<dbReference type="EMBL" id="MVFC01000025">
    <property type="protein sequence ID" value="OON74952.1"/>
    <property type="molecule type" value="Genomic_DNA"/>
</dbReference>
<evidence type="ECO:0000313" key="3">
    <source>
        <dbReference type="Proteomes" id="UP000190539"/>
    </source>
</evidence>
<protein>
    <recommendedName>
        <fullName evidence="1">HTH cro/C1-type domain-containing protein</fullName>
    </recommendedName>
</protein>
<feature type="domain" description="HTH cro/C1-type" evidence="1">
    <location>
        <begin position="22"/>
        <end position="77"/>
    </location>
</feature>
<dbReference type="Pfam" id="PF13560">
    <property type="entry name" value="HTH_31"/>
    <property type="match status" value="1"/>
</dbReference>